<name>A0A0E9WS81_ANGAN</name>
<evidence type="ECO:0000313" key="1">
    <source>
        <dbReference type="EMBL" id="JAH93156.1"/>
    </source>
</evidence>
<accession>A0A0E9WS81</accession>
<dbReference type="EMBL" id="GBXM01015421">
    <property type="protein sequence ID" value="JAH93156.1"/>
    <property type="molecule type" value="Transcribed_RNA"/>
</dbReference>
<dbReference type="AlphaFoldDB" id="A0A0E9WS81"/>
<sequence length="58" mass="6494">MTSSVRCLPFLVKQCILFLPDYLQQNSNVQKQILALTVSRPNLTLLTGGPQFPVLPNH</sequence>
<proteinExistence type="predicted"/>
<reference evidence="1" key="2">
    <citation type="journal article" date="2015" name="Fish Shellfish Immunol.">
        <title>Early steps in the European eel (Anguilla anguilla)-Vibrio vulnificus interaction in the gills: Role of the RtxA13 toxin.</title>
        <authorList>
            <person name="Callol A."/>
            <person name="Pajuelo D."/>
            <person name="Ebbesson L."/>
            <person name="Teles M."/>
            <person name="MacKenzie S."/>
            <person name="Amaro C."/>
        </authorList>
    </citation>
    <scope>NUCLEOTIDE SEQUENCE</scope>
</reference>
<protein>
    <submittedName>
        <fullName evidence="1">Uncharacterized protein</fullName>
    </submittedName>
</protein>
<reference evidence="1" key="1">
    <citation type="submission" date="2014-11" db="EMBL/GenBank/DDBJ databases">
        <authorList>
            <person name="Amaro Gonzalez C."/>
        </authorList>
    </citation>
    <scope>NUCLEOTIDE SEQUENCE</scope>
</reference>
<organism evidence="1">
    <name type="scientific">Anguilla anguilla</name>
    <name type="common">European freshwater eel</name>
    <name type="synonym">Muraena anguilla</name>
    <dbReference type="NCBI Taxonomy" id="7936"/>
    <lineage>
        <taxon>Eukaryota</taxon>
        <taxon>Metazoa</taxon>
        <taxon>Chordata</taxon>
        <taxon>Craniata</taxon>
        <taxon>Vertebrata</taxon>
        <taxon>Euteleostomi</taxon>
        <taxon>Actinopterygii</taxon>
        <taxon>Neopterygii</taxon>
        <taxon>Teleostei</taxon>
        <taxon>Anguilliformes</taxon>
        <taxon>Anguillidae</taxon>
        <taxon>Anguilla</taxon>
    </lineage>
</organism>